<comment type="similarity">
    <text evidence="1 2">Belongs to the small heat shock protein (HSP20) family.</text>
</comment>
<dbReference type="EMBL" id="CP036430">
    <property type="protein sequence ID" value="QDV39648.1"/>
    <property type="molecule type" value="Genomic_DNA"/>
</dbReference>
<name>A0A518HFP4_9BACT</name>
<dbReference type="PROSITE" id="PS01031">
    <property type="entry name" value="SHSP"/>
    <property type="match status" value="1"/>
</dbReference>
<dbReference type="AlphaFoldDB" id="A0A518HFP4"/>
<dbReference type="Proteomes" id="UP000317835">
    <property type="component" value="Plasmid pElP_4"/>
</dbReference>
<dbReference type="RefSeq" id="WP_145279897.1">
    <property type="nucleotide sequence ID" value="NZ_CP036430.1"/>
</dbReference>
<evidence type="ECO:0000256" key="1">
    <source>
        <dbReference type="PROSITE-ProRule" id="PRU00285"/>
    </source>
</evidence>
<dbReference type="OrthoDB" id="288864at2"/>
<evidence type="ECO:0000313" key="5">
    <source>
        <dbReference type="EMBL" id="QDV39648.1"/>
    </source>
</evidence>
<keyword evidence="6" id="KW-1185">Reference proteome</keyword>
<evidence type="ECO:0000259" key="4">
    <source>
        <dbReference type="PROSITE" id="PS01031"/>
    </source>
</evidence>
<protein>
    <submittedName>
        <fullName evidence="5">Spore protein SP21</fullName>
    </submittedName>
</protein>
<reference evidence="5 6" key="1">
    <citation type="submission" date="2019-02" db="EMBL/GenBank/DDBJ databases">
        <title>Deep-cultivation of Planctomycetes and their phenomic and genomic characterization uncovers novel biology.</title>
        <authorList>
            <person name="Wiegand S."/>
            <person name="Jogler M."/>
            <person name="Boedeker C."/>
            <person name="Pinto D."/>
            <person name="Vollmers J."/>
            <person name="Rivas-Marin E."/>
            <person name="Kohn T."/>
            <person name="Peeters S.H."/>
            <person name="Heuer A."/>
            <person name="Rast P."/>
            <person name="Oberbeckmann S."/>
            <person name="Bunk B."/>
            <person name="Jeske O."/>
            <person name="Meyerdierks A."/>
            <person name="Storesund J.E."/>
            <person name="Kallscheuer N."/>
            <person name="Luecker S."/>
            <person name="Lage O.M."/>
            <person name="Pohl T."/>
            <person name="Merkel B.J."/>
            <person name="Hornburger P."/>
            <person name="Mueller R.-W."/>
            <person name="Bruemmer F."/>
            <person name="Labrenz M."/>
            <person name="Spormann A.M."/>
            <person name="Op den Camp H."/>
            <person name="Overmann J."/>
            <person name="Amann R."/>
            <person name="Jetten M.S.M."/>
            <person name="Mascher T."/>
            <person name="Medema M.H."/>
            <person name="Devos D.P."/>
            <person name="Kaster A.-K."/>
            <person name="Ovreas L."/>
            <person name="Rohde M."/>
            <person name="Galperin M.Y."/>
            <person name="Jogler C."/>
        </authorList>
    </citation>
    <scope>NUCLEOTIDE SEQUENCE [LARGE SCALE GENOMIC DNA]</scope>
    <source>
        <strain evidence="5 6">ElP</strain>
        <plasmid evidence="6">pelp_4</plasmid>
    </source>
</reference>
<evidence type="ECO:0000256" key="2">
    <source>
        <dbReference type="RuleBase" id="RU003616"/>
    </source>
</evidence>
<dbReference type="Pfam" id="PF00011">
    <property type="entry name" value="HSP20"/>
    <property type="match status" value="1"/>
</dbReference>
<dbReference type="Gene3D" id="2.60.40.790">
    <property type="match status" value="1"/>
</dbReference>
<evidence type="ECO:0000256" key="3">
    <source>
        <dbReference type="SAM" id="MobiDB-lite"/>
    </source>
</evidence>
<dbReference type="CDD" id="cd06464">
    <property type="entry name" value="ACD_sHsps-like"/>
    <property type="match status" value="1"/>
</dbReference>
<dbReference type="InterPro" id="IPR008978">
    <property type="entry name" value="HSP20-like_chaperone"/>
</dbReference>
<geneLocation type="plasmid" evidence="6">
    <name>pelp_4</name>
</geneLocation>
<gene>
    <name evidence="5" type="primary">hspA</name>
    <name evidence="5" type="ORF">ElP_76200</name>
</gene>
<accession>A0A518HFP4</accession>
<proteinExistence type="inferred from homology"/>
<dbReference type="SUPFAM" id="SSF49764">
    <property type="entry name" value="HSP20-like chaperones"/>
    <property type="match status" value="1"/>
</dbReference>
<evidence type="ECO:0000313" key="6">
    <source>
        <dbReference type="Proteomes" id="UP000317835"/>
    </source>
</evidence>
<feature type="domain" description="SHSP" evidence="4">
    <location>
        <begin position="35"/>
        <end position="147"/>
    </location>
</feature>
<keyword evidence="5" id="KW-0614">Plasmid</keyword>
<dbReference type="InterPro" id="IPR031107">
    <property type="entry name" value="Small_HSP"/>
</dbReference>
<feature type="region of interest" description="Disordered" evidence="3">
    <location>
        <begin position="132"/>
        <end position="152"/>
    </location>
</feature>
<sequence length="152" mass="16765">MAIERWDPFREMVSLRDAFNTLLQESFVRPDSLSGGASVLALPLDISETAEAFVVRASLPGVRPEDVQVTIHGDTLTIQGESGAEEEQQGETWHLRERRLGTFRRTVTLSVPVDADRAVAEHDHGVLKLTLPKAESARPRQIKVGPKDPSSN</sequence>
<dbReference type="PANTHER" id="PTHR11527">
    <property type="entry name" value="HEAT-SHOCK PROTEIN 20 FAMILY MEMBER"/>
    <property type="match status" value="1"/>
</dbReference>
<organism evidence="5 6">
    <name type="scientific">Tautonia plasticadhaerens</name>
    <dbReference type="NCBI Taxonomy" id="2527974"/>
    <lineage>
        <taxon>Bacteria</taxon>
        <taxon>Pseudomonadati</taxon>
        <taxon>Planctomycetota</taxon>
        <taxon>Planctomycetia</taxon>
        <taxon>Isosphaerales</taxon>
        <taxon>Isosphaeraceae</taxon>
        <taxon>Tautonia</taxon>
    </lineage>
</organism>
<dbReference type="InterPro" id="IPR002068">
    <property type="entry name" value="A-crystallin/Hsp20_dom"/>
</dbReference>
<dbReference type="KEGG" id="tpla:ElP_76200"/>